<dbReference type="HOGENOM" id="CLU_1335322_0_0_10"/>
<proteinExistence type="predicted"/>
<dbReference type="Proteomes" id="UP000008630">
    <property type="component" value="Chromosome"/>
</dbReference>
<evidence type="ECO:0008006" key="4">
    <source>
        <dbReference type="Google" id="ProtNLM"/>
    </source>
</evidence>
<evidence type="ECO:0000313" key="2">
    <source>
        <dbReference type="EMBL" id="ADV42479.1"/>
    </source>
</evidence>
<evidence type="ECO:0000256" key="1">
    <source>
        <dbReference type="SAM" id="SignalP"/>
    </source>
</evidence>
<sequence length="205" mass="22221">MKKYVFITFLTLATAFMAGCGNKDESPVSQETNVSLIAPNGELIAKDMAALNKETALIIAKQYGEDLDFKITDIEYTQINDGYLALIAYQLSNGRSSNYAKTNSDNVLADASVNAVIYDICSTEDTQWNISEDQTTLNIENATTRSNGNAKEISFVCKSASNCKPCQVKVASVIDSSDDSITDGRSIKVTCSSDCNDCKLEATIK</sequence>
<reference key="1">
    <citation type="submission" date="2010-11" db="EMBL/GenBank/DDBJ databases">
        <title>The complete genome of Bacteroides helcogenes P 36-108.</title>
        <authorList>
            <consortium name="US DOE Joint Genome Institute (JGI-PGF)"/>
            <person name="Lucas S."/>
            <person name="Copeland A."/>
            <person name="Lapidus A."/>
            <person name="Bruce D."/>
            <person name="Goodwin L."/>
            <person name="Pitluck S."/>
            <person name="Kyrpides N."/>
            <person name="Mavromatis K."/>
            <person name="Ivanova N."/>
            <person name="Zeytun A."/>
            <person name="Brettin T."/>
            <person name="Detter J.C."/>
            <person name="Tapia R."/>
            <person name="Han C."/>
            <person name="Land M."/>
            <person name="Hauser L."/>
            <person name="Markowitz V."/>
            <person name="Cheng J.-F."/>
            <person name="Hugenholtz P."/>
            <person name="Woyke T."/>
            <person name="Wu D."/>
            <person name="Gronow S."/>
            <person name="Wellnitz S."/>
            <person name="Brambilla E."/>
            <person name="Klenk H.-P."/>
            <person name="Eisen J.A."/>
        </authorList>
    </citation>
    <scope>NUCLEOTIDE SEQUENCE</scope>
    <source>
        <strain>P 36-108</strain>
    </source>
</reference>
<accession>E6SVG9</accession>
<reference evidence="2 3" key="2">
    <citation type="journal article" date="2011" name="Stand. Genomic Sci.">
        <title>Complete genome sequence of Bacteroides helcogenes type strain (P 36-108).</title>
        <authorList>
            <person name="Pati A."/>
            <person name="Gronow S."/>
            <person name="Zeytun A."/>
            <person name="Lapidus A."/>
            <person name="Nolan M."/>
            <person name="Hammon N."/>
            <person name="Deshpande S."/>
            <person name="Cheng J.F."/>
            <person name="Tapia R."/>
            <person name="Han C."/>
            <person name="Goodwin L."/>
            <person name="Pitluck S."/>
            <person name="Liolios K."/>
            <person name="Pagani I."/>
            <person name="Ivanova N."/>
            <person name="Mavromatis K."/>
            <person name="Chen A."/>
            <person name="Palaniappan K."/>
            <person name="Land M."/>
            <person name="Hauser L."/>
            <person name="Chang Y.J."/>
            <person name="Jeffries C.D."/>
            <person name="Detter J.C."/>
            <person name="Brambilla E."/>
            <person name="Rohde M."/>
            <person name="Goker M."/>
            <person name="Woyke T."/>
            <person name="Bristow J."/>
            <person name="Eisen J.A."/>
            <person name="Markowitz V."/>
            <person name="Hugenholtz P."/>
            <person name="Kyrpides N.C."/>
            <person name="Klenk H.P."/>
            <person name="Lucas S."/>
        </authorList>
    </citation>
    <scope>NUCLEOTIDE SEQUENCE [LARGE SCALE GENOMIC DNA]</scope>
    <source>
        <strain evidence="3">ATCC 35417 / DSM 20613 / JCM 6297 / CCUG 15421 / P 36-108</strain>
    </source>
</reference>
<dbReference type="PATRIC" id="fig|693979.3.peg.488"/>
<feature type="signal peptide" evidence="1">
    <location>
        <begin position="1"/>
        <end position="18"/>
    </location>
</feature>
<dbReference type="RefSeq" id="WP_013546095.1">
    <property type="nucleotide sequence ID" value="NC_014933.1"/>
</dbReference>
<dbReference type="PROSITE" id="PS51257">
    <property type="entry name" value="PROKAR_LIPOPROTEIN"/>
    <property type="match status" value="1"/>
</dbReference>
<dbReference type="STRING" id="693979.Bache_0454"/>
<organism evidence="2 3">
    <name type="scientific">Bacteroides helcogenes (strain ATCC 35417 / DSM 20613 / JCM 6297 / CCUG 15421 / P 36-108)</name>
    <dbReference type="NCBI Taxonomy" id="693979"/>
    <lineage>
        <taxon>Bacteria</taxon>
        <taxon>Pseudomonadati</taxon>
        <taxon>Bacteroidota</taxon>
        <taxon>Bacteroidia</taxon>
        <taxon>Bacteroidales</taxon>
        <taxon>Bacteroidaceae</taxon>
        <taxon>Bacteroides</taxon>
    </lineage>
</organism>
<dbReference type="KEGG" id="bhl:Bache_0454"/>
<protein>
    <recommendedName>
        <fullName evidence="4">Lipoprotein</fullName>
    </recommendedName>
</protein>
<feature type="chain" id="PRO_5003211563" description="Lipoprotein" evidence="1">
    <location>
        <begin position="19"/>
        <end position="205"/>
    </location>
</feature>
<evidence type="ECO:0000313" key="3">
    <source>
        <dbReference type="Proteomes" id="UP000008630"/>
    </source>
</evidence>
<dbReference type="eggNOG" id="ENOG5033RME">
    <property type="taxonomic scope" value="Bacteria"/>
</dbReference>
<dbReference type="EMBL" id="CP002352">
    <property type="protein sequence ID" value="ADV42479.1"/>
    <property type="molecule type" value="Genomic_DNA"/>
</dbReference>
<keyword evidence="1" id="KW-0732">Signal</keyword>
<keyword evidence="3" id="KW-1185">Reference proteome</keyword>
<dbReference type="AlphaFoldDB" id="E6SVG9"/>
<name>E6SVG9_BACT6</name>
<gene>
    <name evidence="2" type="ordered locus">Bache_0454</name>
</gene>